<keyword evidence="1" id="KW-0812">Transmembrane</keyword>
<accession>A0A0M0KDT5</accession>
<gene>
    <name evidence="2" type="ORF">AMD02_17090</name>
</gene>
<organism evidence="2">
    <name type="scientific">Halalkalibacterium halodurans</name>
    <name type="common">Bacillus halodurans</name>
    <dbReference type="NCBI Taxonomy" id="86665"/>
    <lineage>
        <taxon>Bacteria</taxon>
        <taxon>Bacillati</taxon>
        <taxon>Bacillota</taxon>
        <taxon>Bacilli</taxon>
        <taxon>Bacillales</taxon>
        <taxon>Bacillaceae</taxon>
        <taxon>Halalkalibacterium (ex Joshi et al. 2022)</taxon>
    </lineage>
</organism>
<feature type="transmembrane region" description="Helical" evidence="1">
    <location>
        <begin position="7"/>
        <end position="28"/>
    </location>
</feature>
<dbReference type="AlphaFoldDB" id="A0A0M0KDT5"/>
<dbReference type="InterPro" id="IPR025426">
    <property type="entry name" value="DUF4305"/>
</dbReference>
<dbReference type="EMBL" id="LILD01000004">
    <property type="protein sequence ID" value="KOO36752.1"/>
    <property type="molecule type" value="Genomic_DNA"/>
</dbReference>
<evidence type="ECO:0000313" key="2">
    <source>
        <dbReference type="EMBL" id="KOO36752.1"/>
    </source>
</evidence>
<dbReference type="OMA" id="FMIAYRF"/>
<reference evidence="2" key="1">
    <citation type="submission" date="2015-08" db="EMBL/GenBank/DDBJ databases">
        <title>Complete DNA Sequence of Pseudomonas syringae pv. actinidiae, the Causal Agent of Kiwifruit Canker Disease.</title>
        <authorList>
            <person name="Rikkerink E.H.A."/>
            <person name="Fineran P.C."/>
        </authorList>
    </citation>
    <scope>NUCLEOTIDE SEQUENCE</scope>
    <source>
        <strain evidence="2">DSM 13666</strain>
    </source>
</reference>
<keyword evidence="1" id="KW-0472">Membrane</keyword>
<comment type="caution">
    <text evidence="2">The sequence shown here is derived from an EMBL/GenBank/DDBJ whole genome shotgun (WGS) entry which is preliminary data.</text>
</comment>
<proteinExistence type="predicted"/>
<evidence type="ECO:0000256" key="1">
    <source>
        <dbReference type="SAM" id="Phobius"/>
    </source>
</evidence>
<name>A0A0M0KDT5_ALKHA</name>
<evidence type="ECO:0008006" key="3">
    <source>
        <dbReference type="Google" id="ProtNLM"/>
    </source>
</evidence>
<dbReference type="GeneID" id="87596131"/>
<protein>
    <recommendedName>
        <fullName evidence="3">DUF4305 domain-containing protein</fullName>
    </recommendedName>
</protein>
<accession>A0A4Y7WVS6</accession>
<feature type="transmembrane region" description="Helical" evidence="1">
    <location>
        <begin position="34"/>
        <end position="54"/>
    </location>
</feature>
<sequence>MKISPTFLTLLYFTMAGLVTFFAIHVVNENGWNLWAWIMIAMAAYNVIIAIRFYQLGKQLKKRDR</sequence>
<dbReference type="RefSeq" id="WP_010896736.1">
    <property type="nucleotide sequence ID" value="NZ_CP040441.1"/>
</dbReference>
<dbReference type="PATRIC" id="fig|136160.3.peg.4371"/>
<keyword evidence="1" id="KW-1133">Transmembrane helix</keyword>
<dbReference type="Pfam" id="PF14146">
    <property type="entry name" value="DUF4305"/>
    <property type="match status" value="1"/>
</dbReference>